<dbReference type="Proteomes" id="UP000178684">
    <property type="component" value="Unassembled WGS sequence"/>
</dbReference>
<dbReference type="AlphaFoldDB" id="A0A1F5X5Y8"/>
<protein>
    <recommendedName>
        <fullName evidence="3">Fe2OG dioxygenase domain-containing protein</fullName>
    </recommendedName>
</protein>
<dbReference type="InterPro" id="IPR027443">
    <property type="entry name" value="IPNS-like_sf"/>
</dbReference>
<reference evidence="1 2" key="1">
    <citation type="journal article" date="2016" name="Nat. Commun.">
        <title>Thousands of microbial genomes shed light on interconnected biogeochemical processes in an aquifer system.</title>
        <authorList>
            <person name="Anantharaman K."/>
            <person name="Brown C.T."/>
            <person name="Hug L.A."/>
            <person name="Sharon I."/>
            <person name="Castelle C.J."/>
            <person name="Probst A.J."/>
            <person name="Thomas B.C."/>
            <person name="Singh A."/>
            <person name="Wilkins M.J."/>
            <person name="Karaoz U."/>
            <person name="Brodie E.L."/>
            <person name="Williams K.H."/>
            <person name="Hubbard S.S."/>
            <person name="Banfield J.F."/>
        </authorList>
    </citation>
    <scope>NUCLEOTIDE SEQUENCE [LARGE SCALE GENOMIC DNA]</scope>
</reference>
<name>A0A1F5X5Y8_9BACT</name>
<evidence type="ECO:0000313" key="2">
    <source>
        <dbReference type="Proteomes" id="UP000178684"/>
    </source>
</evidence>
<organism evidence="1 2">
    <name type="scientific">Candidatus Giovannonibacteria bacterium RIFCSPLOWO2_01_FULL_46_13</name>
    <dbReference type="NCBI Taxonomy" id="1798352"/>
    <lineage>
        <taxon>Bacteria</taxon>
        <taxon>Candidatus Giovannoniibacteriota</taxon>
    </lineage>
</organism>
<dbReference type="Gene3D" id="2.60.120.330">
    <property type="entry name" value="B-lactam Antibiotic, Isopenicillin N Synthase, Chain"/>
    <property type="match status" value="1"/>
</dbReference>
<gene>
    <name evidence="1" type="ORF">A3B18_02030</name>
</gene>
<evidence type="ECO:0000313" key="1">
    <source>
        <dbReference type="EMBL" id="OGF83342.1"/>
    </source>
</evidence>
<comment type="caution">
    <text evidence="1">The sequence shown here is derived from an EMBL/GenBank/DDBJ whole genome shotgun (WGS) entry which is preliminary data.</text>
</comment>
<proteinExistence type="predicted"/>
<dbReference type="EMBL" id="MFIE01000001">
    <property type="protein sequence ID" value="OGF83342.1"/>
    <property type="molecule type" value="Genomic_DNA"/>
</dbReference>
<evidence type="ECO:0008006" key="3">
    <source>
        <dbReference type="Google" id="ProtNLM"/>
    </source>
</evidence>
<sequence>MTLEQIKKEIAERNYADTEFGLGKEELDTAAKEFISFIDLPPETKKEFYFKIDQNDRKAELGYLNHKREKGNTDSKEYFHYHPMVDEAFGESVKKYSSVSSFFAAAQKIYNEAVFSLAEMLDEFEKEFPGIKKQFFPDDSYDHFFLRFLKYDNGGEGEFLAKAHYDNGSYTLAIAESAPGLRIGKSDKDLKEVFHKNKSALFMPAMDFWRITTPEFTPAWHDVVQKSQNAYNKDVARWAIVFFADISTIKRYTYEEAHTPIAYWPKWPRDPSA</sequence>
<dbReference type="SUPFAM" id="SSF51197">
    <property type="entry name" value="Clavaminate synthase-like"/>
    <property type="match status" value="1"/>
</dbReference>
<accession>A0A1F5X5Y8</accession>